<dbReference type="InterPro" id="IPR049012">
    <property type="entry name" value="Mutator_transp_dom"/>
</dbReference>
<dbReference type="OrthoDB" id="7698403at2759"/>
<reference evidence="2" key="1">
    <citation type="submission" date="2021-03" db="EMBL/GenBank/DDBJ databases">
        <authorList>
            <person name="Bekaert M."/>
        </authorList>
    </citation>
    <scope>NUCLEOTIDE SEQUENCE</scope>
</reference>
<sequence length="352" mass="39435">MVFLKCKKGKFSTNKLINKSSTFKKIRHQKNQCNSNLASGIREEHDYCVTVSDNLKSSIAGGRSDKEVELIYDRTDILPDNLVPLNFCRFIIEIDLIIQGLESCSNCLKPLHLKDSLGVLPRGLGGWLYIECKQCIRVKKIPLSKRHFTTPSKRGPGVFDVNTKIATVSTGMLHVGLGETQLNNLLASVNLHYLSVSGLKTREEEVGAALESYAEKSMTKYLNMESNLQENTHGLLTCDVAKRKGIVPKEHKCSKNHTGSSKGMEPALVVDMIRDVINKGVNIKEIAGDDDTTGFQRAQNVLKIKLKKRSDKNHIKKNISKQLYAIKKELQRVVTKGHQLHHAEFFIHGCTK</sequence>
<dbReference type="EMBL" id="CAJPWZ010002653">
    <property type="protein sequence ID" value="CAG2242320.1"/>
    <property type="molecule type" value="Genomic_DNA"/>
</dbReference>
<dbReference type="Pfam" id="PF20700">
    <property type="entry name" value="Mutator"/>
    <property type="match status" value="2"/>
</dbReference>
<protein>
    <recommendedName>
        <fullName evidence="1">Mutator-like transposase domain-containing protein</fullName>
    </recommendedName>
</protein>
<evidence type="ECO:0000313" key="2">
    <source>
        <dbReference type="EMBL" id="CAG2242320.1"/>
    </source>
</evidence>
<feature type="domain" description="Mutator-like transposase" evidence="1">
    <location>
        <begin position="92"/>
        <end position="231"/>
    </location>
</feature>
<accession>A0A8S3UFU0</accession>
<proteinExistence type="predicted"/>
<gene>
    <name evidence="2" type="ORF">MEDL_54504</name>
</gene>
<evidence type="ECO:0000259" key="1">
    <source>
        <dbReference type="Pfam" id="PF20700"/>
    </source>
</evidence>
<evidence type="ECO:0000313" key="3">
    <source>
        <dbReference type="Proteomes" id="UP000683360"/>
    </source>
</evidence>
<comment type="caution">
    <text evidence="2">The sequence shown here is derived from an EMBL/GenBank/DDBJ whole genome shotgun (WGS) entry which is preliminary data.</text>
</comment>
<feature type="domain" description="Mutator-like transposase" evidence="1">
    <location>
        <begin position="237"/>
        <end position="333"/>
    </location>
</feature>
<organism evidence="2 3">
    <name type="scientific">Mytilus edulis</name>
    <name type="common">Blue mussel</name>
    <dbReference type="NCBI Taxonomy" id="6550"/>
    <lineage>
        <taxon>Eukaryota</taxon>
        <taxon>Metazoa</taxon>
        <taxon>Spiralia</taxon>
        <taxon>Lophotrochozoa</taxon>
        <taxon>Mollusca</taxon>
        <taxon>Bivalvia</taxon>
        <taxon>Autobranchia</taxon>
        <taxon>Pteriomorphia</taxon>
        <taxon>Mytilida</taxon>
        <taxon>Mytiloidea</taxon>
        <taxon>Mytilidae</taxon>
        <taxon>Mytilinae</taxon>
        <taxon>Mytilus</taxon>
    </lineage>
</organism>
<name>A0A8S3UFU0_MYTED</name>
<keyword evidence="3" id="KW-1185">Reference proteome</keyword>
<dbReference type="AlphaFoldDB" id="A0A8S3UFU0"/>
<dbReference type="Proteomes" id="UP000683360">
    <property type="component" value="Unassembled WGS sequence"/>
</dbReference>